<dbReference type="EMBL" id="CP109546">
    <property type="protein sequence ID" value="WTZ06895.1"/>
    <property type="molecule type" value="Genomic_DNA"/>
</dbReference>
<dbReference type="InterPro" id="IPR023214">
    <property type="entry name" value="HAD_sf"/>
</dbReference>
<evidence type="ECO:0000256" key="1">
    <source>
        <dbReference type="SAM" id="MobiDB-lite"/>
    </source>
</evidence>
<organism evidence="2">
    <name type="scientific">Streptomyces sp. NBC_01393</name>
    <dbReference type="NCBI Taxonomy" id="2903851"/>
    <lineage>
        <taxon>Bacteria</taxon>
        <taxon>Bacillati</taxon>
        <taxon>Actinomycetota</taxon>
        <taxon>Actinomycetes</taxon>
        <taxon>Kitasatosporales</taxon>
        <taxon>Streptomycetaceae</taxon>
        <taxon>Streptomyces</taxon>
    </lineage>
</organism>
<name>A0AAU3HN19_9ACTN</name>
<keyword evidence="2" id="KW-0378">Hydrolase</keyword>
<dbReference type="SUPFAM" id="SSF56784">
    <property type="entry name" value="HAD-like"/>
    <property type="match status" value="1"/>
</dbReference>
<proteinExistence type="predicted"/>
<dbReference type="AlphaFoldDB" id="A0AAU3HN19"/>
<protein>
    <submittedName>
        <fullName evidence="2">HAD family hydrolase</fullName>
    </submittedName>
</protein>
<gene>
    <name evidence="2" type="ORF">OG699_02035</name>
</gene>
<reference evidence="2" key="1">
    <citation type="submission" date="2022-10" db="EMBL/GenBank/DDBJ databases">
        <title>The complete genomes of actinobacterial strains from the NBC collection.</title>
        <authorList>
            <person name="Joergensen T.S."/>
            <person name="Alvarez Arevalo M."/>
            <person name="Sterndorff E.B."/>
            <person name="Faurdal D."/>
            <person name="Vuksanovic O."/>
            <person name="Mourched A.-S."/>
            <person name="Charusanti P."/>
            <person name="Shaw S."/>
            <person name="Blin K."/>
            <person name="Weber T."/>
        </authorList>
    </citation>
    <scope>NUCLEOTIDE SEQUENCE</scope>
    <source>
        <strain evidence="2">NBC_01393</strain>
    </source>
</reference>
<feature type="compositionally biased region" description="Basic and acidic residues" evidence="1">
    <location>
        <begin position="234"/>
        <end position="244"/>
    </location>
</feature>
<sequence>MPVLFFDIGATLADARMEADGSLRLLPRPRVLAVLDDFRDVRKGVISNPGPGEGAAERAFTALREAFPGRFTDDALVHWGSKDNREIFDEAVAGTAGEGTPPSAAGECVFVGEDPQERGFAREAGLRTAAHPVFTRAAVENRPVFWARIKLSEGQGLSALEAVANRTEVVPVQIASAGLVPAMASTHGAMALEQAGFTVDLRGPVEDAATLLIRDDRPLAPAPGFAEGPAGRGVGERGLSERDR</sequence>
<dbReference type="Gene3D" id="3.40.50.1000">
    <property type="entry name" value="HAD superfamily/HAD-like"/>
    <property type="match status" value="1"/>
</dbReference>
<evidence type="ECO:0000313" key="2">
    <source>
        <dbReference type="EMBL" id="WTZ06895.1"/>
    </source>
</evidence>
<dbReference type="InterPro" id="IPR036412">
    <property type="entry name" value="HAD-like_sf"/>
</dbReference>
<dbReference type="GO" id="GO:0016787">
    <property type="term" value="F:hydrolase activity"/>
    <property type="evidence" value="ECO:0007669"/>
    <property type="project" value="UniProtKB-KW"/>
</dbReference>
<accession>A0AAU3HN19</accession>
<feature type="region of interest" description="Disordered" evidence="1">
    <location>
        <begin position="218"/>
        <end position="244"/>
    </location>
</feature>